<dbReference type="EMBL" id="NTJZ01000010">
    <property type="protein sequence ID" value="PDH33189.1"/>
    <property type="molecule type" value="Genomic_DNA"/>
</dbReference>
<sequence length="86" mass="9834">MELPISLDLVIDRLNRLLSDLIFILATALQAEDLARSLAHSETIHGKLQPCKNVQKRDISLKFKYYLSLQISRKSLVKAARRCKNV</sequence>
<reference evidence="1 2" key="1">
    <citation type="submission" date="2017-08" db="EMBL/GenBank/DDBJ databases">
        <title>Fine stratification of microbial communities through a metagenomic profile of the photic zone.</title>
        <authorList>
            <person name="Haro-Moreno J.M."/>
            <person name="Lopez-Perez M."/>
            <person name="De La Torre J."/>
            <person name="Picazo A."/>
            <person name="Camacho A."/>
            <person name="Rodriguez-Valera F."/>
        </authorList>
    </citation>
    <scope>NUCLEOTIDE SEQUENCE [LARGE SCALE GENOMIC DNA]</scope>
    <source>
        <strain evidence="1">MED-G28</strain>
    </source>
</reference>
<dbReference type="AlphaFoldDB" id="A0A2A5W9L7"/>
<dbReference type="Proteomes" id="UP000219329">
    <property type="component" value="Unassembled WGS sequence"/>
</dbReference>
<accession>A0A2A5W9L7</accession>
<gene>
    <name evidence="1" type="ORF">CNF02_09575</name>
</gene>
<proteinExistence type="predicted"/>
<organism evidence="1 2">
    <name type="scientific">OM182 bacterium MED-G28</name>
    <dbReference type="NCBI Taxonomy" id="1986256"/>
    <lineage>
        <taxon>Bacteria</taxon>
        <taxon>Pseudomonadati</taxon>
        <taxon>Pseudomonadota</taxon>
        <taxon>Gammaproteobacteria</taxon>
        <taxon>OMG group</taxon>
        <taxon>OM182 clade</taxon>
    </lineage>
</organism>
<evidence type="ECO:0000313" key="1">
    <source>
        <dbReference type="EMBL" id="PDH33189.1"/>
    </source>
</evidence>
<name>A0A2A5W9L7_9GAMM</name>
<protein>
    <submittedName>
        <fullName evidence="1">Uncharacterized protein</fullName>
    </submittedName>
</protein>
<evidence type="ECO:0000313" key="2">
    <source>
        <dbReference type="Proteomes" id="UP000219329"/>
    </source>
</evidence>
<comment type="caution">
    <text evidence="1">The sequence shown here is derived from an EMBL/GenBank/DDBJ whole genome shotgun (WGS) entry which is preliminary data.</text>
</comment>